<dbReference type="GO" id="GO:0016787">
    <property type="term" value="F:hydrolase activity"/>
    <property type="evidence" value="ECO:0007669"/>
    <property type="project" value="UniProtKB-KW"/>
</dbReference>
<dbReference type="SUPFAM" id="SSF53474">
    <property type="entry name" value="alpha/beta-Hydrolases"/>
    <property type="match status" value="1"/>
</dbReference>
<reference evidence="2" key="1">
    <citation type="submission" date="2020-01" db="EMBL/GenBank/DDBJ databases">
        <title>Insect and environment-associated Actinomycetes.</title>
        <authorList>
            <person name="Currrie C."/>
            <person name="Chevrette M."/>
            <person name="Carlson C."/>
            <person name="Stubbendieck R."/>
            <person name="Wendt-Pienkowski E."/>
        </authorList>
    </citation>
    <scope>NUCLEOTIDE SEQUENCE</scope>
    <source>
        <strain evidence="2">SID14436</strain>
    </source>
</reference>
<comment type="caution">
    <text evidence="2">The sequence shown here is derived from an EMBL/GenBank/DDBJ whole genome shotgun (WGS) entry which is preliminary data.</text>
</comment>
<dbReference type="InterPro" id="IPR050471">
    <property type="entry name" value="AB_hydrolase"/>
</dbReference>
<evidence type="ECO:0000313" key="2">
    <source>
        <dbReference type="EMBL" id="NEA89844.1"/>
    </source>
</evidence>
<dbReference type="InterPro" id="IPR029058">
    <property type="entry name" value="AB_hydrolase_fold"/>
</dbReference>
<dbReference type="AlphaFoldDB" id="A0A6G3R2Z6"/>
<dbReference type="PANTHER" id="PTHR43433:SF1">
    <property type="entry name" value="BLL5160 PROTEIN"/>
    <property type="match status" value="1"/>
</dbReference>
<accession>A0A6G3R2Z6</accession>
<dbReference type="Gene3D" id="3.40.50.1820">
    <property type="entry name" value="alpha/beta hydrolase"/>
    <property type="match status" value="1"/>
</dbReference>
<protein>
    <submittedName>
        <fullName evidence="2">Alpha/beta hydrolase</fullName>
    </submittedName>
</protein>
<feature type="domain" description="AB hydrolase-1" evidence="1">
    <location>
        <begin position="30"/>
        <end position="287"/>
    </location>
</feature>
<dbReference type="InterPro" id="IPR000073">
    <property type="entry name" value="AB_hydrolase_1"/>
</dbReference>
<gene>
    <name evidence="2" type="ORF">G3I53_28330</name>
</gene>
<keyword evidence="2" id="KW-0378">Hydrolase</keyword>
<organism evidence="2">
    <name type="scientific">Streptomyces sp. SID14436</name>
    <dbReference type="NCBI Taxonomy" id="2706070"/>
    <lineage>
        <taxon>Bacteria</taxon>
        <taxon>Bacillati</taxon>
        <taxon>Actinomycetota</taxon>
        <taxon>Actinomycetes</taxon>
        <taxon>Kitasatosporales</taxon>
        <taxon>Streptomycetaceae</taxon>
        <taxon>Streptomyces</taxon>
    </lineage>
</organism>
<dbReference type="RefSeq" id="WP_164338323.1">
    <property type="nucleotide sequence ID" value="NZ_JAAGMD010000789.1"/>
</dbReference>
<dbReference type="EMBL" id="JAAGMD010000789">
    <property type="protein sequence ID" value="NEA89844.1"/>
    <property type="molecule type" value="Genomic_DNA"/>
</dbReference>
<sequence length="293" mass="31201">MTRNAETLMPTRDGRRLAVRSSGPVDGIPLLFHHGTPGAGRPFRAFERAAHARGCDLITYSRAGYGESTRRPGRSVADVASDMEDVLDHLGVTRCLVVGMSGGGPHALATAARLPGRVAGVLVIAGLMPDGLPGRELTDGMGEGNVVEFGLARQGEAALRAELEREAVALRDATAEELGEGMASVLSPADRAALDRELAEDLAGQCAEGLRPGVDGWLDDDLAFVRPWGFSVEEITAPVFVRQGEQDLMVPPAHGEWLARNIPHAVLHLEPDQGHLSFIARPDAMIEELVSVF</sequence>
<dbReference type="Pfam" id="PF12697">
    <property type="entry name" value="Abhydrolase_6"/>
    <property type="match status" value="1"/>
</dbReference>
<name>A0A6G3R2Z6_9ACTN</name>
<dbReference type="PANTHER" id="PTHR43433">
    <property type="entry name" value="HYDROLASE, ALPHA/BETA FOLD FAMILY PROTEIN"/>
    <property type="match status" value="1"/>
</dbReference>
<proteinExistence type="predicted"/>
<evidence type="ECO:0000259" key="1">
    <source>
        <dbReference type="Pfam" id="PF12697"/>
    </source>
</evidence>